<dbReference type="OrthoDB" id="870at2759"/>
<dbReference type="Pfam" id="PF01217">
    <property type="entry name" value="Clat_adaptor_s"/>
    <property type="match status" value="1"/>
</dbReference>
<feature type="compositionally biased region" description="Basic and acidic residues" evidence="4">
    <location>
        <begin position="415"/>
        <end position="434"/>
    </location>
</feature>
<dbReference type="Gene3D" id="3.30.450.60">
    <property type="match status" value="1"/>
</dbReference>
<comment type="subcellular location">
    <subcellularLocation>
        <location evidence="1">Endomembrane system</location>
    </subcellularLocation>
</comment>
<dbReference type="AlphaFoldDB" id="A0A0D9QLQ5"/>
<feature type="region of interest" description="Disordered" evidence="4">
    <location>
        <begin position="353"/>
        <end position="394"/>
    </location>
</feature>
<reference evidence="6 7" key="1">
    <citation type="submission" date="2014-03" db="EMBL/GenBank/DDBJ databases">
        <title>The Genome Sequence of Plasmodium fragile nilgiri.</title>
        <authorList>
            <consortium name="The Broad Institute Genomics Platform"/>
            <consortium name="The Broad Institute Genome Sequencing Center for Infectious Disease"/>
            <person name="Neafsey D."/>
            <person name="Duraisingh M."/>
            <person name="Young S.K."/>
            <person name="Zeng Q."/>
            <person name="Gargeya S."/>
            <person name="Abouelleil A."/>
            <person name="Alvarado L."/>
            <person name="Chapman S.B."/>
            <person name="Gainer-Dewar J."/>
            <person name="Goldberg J."/>
            <person name="Griggs A."/>
            <person name="Gujja S."/>
            <person name="Hansen M."/>
            <person name="Howarth C."/>
            <person name="Imamovic A."/>
            <person name="Larimer J."/>
            <person name="Pearson M."/>
            <person name="Poon T.W."/>
            <person name="Priest M."/>
            <person name="Roberts A."/>
            <person name="Saif S."/>
            <person name="Shea T."/>
            <person name="Sykes S."/>
            <person name="Wortman J."/>
            <person name="Nusbaum C."/>
            <person name="Birren B."/>
        </authorList>
    </citation>
    <scope>NUCLEOTIDE SEQUENCE [LARGE SCALE GENOMIC DNA]</scope>
    <source>
        <strain evidence="7">nilgiri</strain>
    </source>
</reference>
<feature type="region of interest" description="Disordered" evidence="4">
    <location>
        <begin position="415"/>
        <end position="435"/>
    </location>
</feature>
<dbReference type="InterPro" id="IPR050431">
    <property type="entry name" value="Adaptor_comp_med_subunit"/>
</dbReference>
<keyword evidence="3" id="KW-0472">Membrane</keyword>
<dbReference type="GO" id="GO:0012505">
    <property type="term" value="C:endomembrane system"/>
    <property type="evidence" value="ECO:0007669"/>
    <property type="project" value="UniProtKB-SubCell"/>
</dbReference>
<evidence type="ECO:0000256" key="1">
    <source>
        <dbReference type="ARBA" id="ARBA00004308"/>
    </source>
</evidence>
<feature type="domain" description="MHD" evidence="5">
    <location>
        <begin position="219"/>
        <end position="476"/>
    </location>
</feature>
<dbReference type="VEuPathDB" id="PlasmoDB:AK88_02607"/>
<evidence type="ECO:0000256" key="4">
    <source>
        <dbReference type="SAM" id="MobiDB-lite"/>
    </source>
</evidence>
<feature type="compositionally biased region" description="Basic and acidic residues" evidence="4">
    <location>
        <begin position="468"/>
        <end position="484"/>
    </location>
</feature>
<dbReference type="InterPro" id="IPR036168">
    <property type="entry name" value="AP2_Mu_C_sf"/>
</dbReference>
<dbReference type="RefSeq" id="XP_012335655.1">
    <property type="nucleotide sequence ID" value="XM_012480232.1"/>
</dbReference>
<name>A0A0D9QLQ5_PLAFR</name>
<dbReference type="InterPro" id="IPR011012">
    <property type="entry name" value="Longin-like_dom_sf"/>
</dbReference>
<dbReference type="EMBL" id="KQ001670">
    <property type="protein sequence ID" value="KJP87712.1"/>
    <property type="molecule type" value="Genomic_DNA"/>
</dbReference>
<protein>
    <recommendedName>
        <fullName evidence="5">MHD domain-containing protein</fullName>
    </recommendedName>
</protein>
<accession>A0A0D9QLQ5</accession>
<keyword evidence="7" id="KW-1185">Reference proteome</keyword>
<dbReference type="SUPFAM" id="SSF49447">
    <property type="entry name" value="Second domain of Mu2 adaptin subunit (ap50) of ap2 adaptor"/>
    <property type="match status" value="1"/>
</dbReference>
<dbReference type="InterPro" id="IPR022775">
    <property type="entry name" value="AP_mu_sigma_su"/>
</dbReference>
<dbReference type="PROSITE" id="PS51072">
    <property type="entry name" value="MHD"/>
    <property type="match status" value="1"/>
</dbReference>
<gene>
    <name evidence="6" type="ORF">AK88_02607</name>
</gene>
<keyword evidence="2" id="KW-0813">Transport</keyword>
<feature type="region of interest" description="Disordered" evidence="4">
    <location>
        <begin position="458"/>
        <end position="486"/>
    </location>
</feature>
<organism evidence="6 7">
    <name type="scientific">Plasmodium fragile</name>
    <dbReference type="NCBI Taxonomy" id="5857"/>
    <lineage>
        <taxon>Eukaryota</taxon>
        <taxon>Sar</taxon>
        <taxon>Alveolata</taxon>
        <taxon>Apicomplexa</taxon>
        <taxon>Aconoidasida</taxon>
        <taxon>Haemosporida</taxon>
        <taxon>Plasmodiidae</taxon>
        <taxon>Plasmodium</taxon>
        <taxon>Plasmodium (Plasmodium)</taxon>
    </lineage>
</organism>
<dbReference type="Proteomes" id="UP000054561">
    <property type="component" value="Unassembled WGS sequence"/>
</dbReference>
<dbReference type="PANTHER" id="PTHR10529">
    <property type="entry name" value="AP COMPLEX SUBUNIT MU"/>
    <property type="match status" value="1"/>
</dbReference>
<dbReference type="GeneID" id="24267921"/>
<evidence type="ECO:0000313" key="6">
    <source>
        <dbReference type="EMBL" id="KJP87712.1"/>
    </source>
</evidence>
<dbReference type="InterPro" id="IPR028565">
    <property type="entry name" value="MHD"/>
</dbReference>
<feature type="compositionally biased region" description="Basic and acidic residues" evidence="4">
    <location>
        <begin position="382"/>
        <end position="393"/>
    </location>
</feature>
<proteinExistence type="predicted"/>
<dbReference type="Gene3D" id="2.60.40.1170">
    <property type="entry name" value="Mu homology domain, subdomain B"/>
    <property type="match status" value="2"/>
</dbReference>
<evidence type="ECO:0000259" key="5">
    <source>
        <dbReference type="PROSITE" id="PS51072"/>
    </source>
</evidence>
<evidence type="ECO:0000313" key="7">
    <source>
        <dbReference type="Proteomes" id="UP000054561"/>
    </source>
</evidence>
<sequence>MDAFYIYSDSGKKLVEQVFVNDVNVDLTHKEIKGVILGTTVVDSSNCAVISCSDDESIIRRAFDGKFIFVIKKDTVFFIILKKDEDNPVMTIEVIHEIMELFKKYFKIEKLCPNIITNNYSVVMFLINEILAQGGKPNVLVDEILKQMVDSDSGLLNETLKYTPVANNISNLLSLKNTITGATVSNGAIINHTYSNGTAIHCRDNRNVFWRANNVCNLHNHMCVEIRENVNCVLTKKNRIVYFAIQGNVHVHCSVNGSPLVRMSFNRKIKLRSTHLHYTANYNMMVKKTLLNQNKEKNAFYFVPLNERYIVMQYLYYFPLRHKSRRVQSRSALSAVSTAPELTNVLFLTNAHSTKSAPATMDNHMEERNREVEQENGEVAQEDDKREDEREYETLELSTPEILFKNYVEEHCRPLEERPTEERATEERAVEQRAVEQSAVEQRAVEQRAVEQRAVEQRAVEQSAVEQRAVEQRAVEDRPIREEPAQTSNNNVVRFEPTANTVHMVENQNRNGLPNRQQRRSRVMRHTLPCVRHNEQQLLPIKVKGVVSYIPNEYKYKIKVQLILNDIKRGNGRDMKINGYENISVKIPVYNFIRYLNVVCTVGNIGYTEDMNSIMWCIDRVENSEIDLSAEVTLFIKPNPDGAYRSHMYYYEKFIRYNNNERINGLPDTSKKNGIGNCCYHGHTARDCNILRSTNNACSVVNPVRIFPTRSSKWSNIQACAYPDFSFPVYVSFTVIGVTASGKRIERVEVKRPKNTSVRTVYRYCTTYSHVEFRI</sequence>
<dbReference type="Pfam" id="PF00928">
    <property type="entry name" value="Adap_comp_sub"/>
    <property type="match status" value="1"/>
</dbReference>
<dbReference type="OMA" id="SHVEFRI"/>
<evidence type="ECO:0000256" key="3">
    <source>
        <dbReference type="ARBA" id="ARBA00023136"/>
    </source>
</evidence>
<dbReference type="SUPFAM" id="SSF64356">
    <property type="entry name" value="SNARE-like"/>
    <property type="match status" value="1"/>
</dbReference>
<feature type="compositionally biased region" description="Basic and acidic residues" evidence="4">
    <location>
        <begin position="363"/>
        <end position="373"/>
    </location>
</feature>
<evidence type="ECO:0000256" key="2">
    <source>
        <dbReference type="ARBA" id="ARBA00022448"/>
    </source>
</evidence>